<evidence type="ECO:0000256" key="4">
    <source>
        <dbReference type="ARBA" id="ARBA00022989"/>
    </source>
</evidence>
<feature type="non-terminal residue" evidence="7">
    <location>
        <position position="1"/>
    </location>
</feature>
<keyword evidence="5 6" id="KW-0472">Membrane</keyword>
<gene>
    <name evidence="7" type="ORF">B7463_g8721</name>
</gene>
<evidence type="ECO:0008006" key="9">
    <source>
        <dbReference type="Google" id="ProtNLM"/>
    </source>
</evidence>
<accession>A0A3E2H2J0</accession>
<keyword evidence="2" id="KW-0813">Transport</keyword>
<feature type="non-terminal residue" evidence="7">
    <location>
        <position position="520"/>
    </location>
</feature>
<feature type="transmembrane region" description="Helical" evidence="6">
    <location>
        <begin position="48"/>
        <end position="66"/>
    </location>
</feature>
<comment type="subcellular location">
    <subcellularLocation>
        <location evidence="1">Membrane</location>
        <topology evidence="1">Multi-pass membrane protein</topology>
    </subcellularLocation>
</comment>
<feature type="transmembrane region" description="Helical" evidence="6">
    <location>
        <begin position="355"/>
        <end position="374"/>
    </location>
</feature>
<dbReference type="InterPro" id="IPR010573">
    <property type="entry name" value="MFS_Str1/Tri12-like"/>
</dbReference>
<reference evidence="7 8" key="1">
    <citation type="submission" date="2018-05" db="EMBL/GenBank/DDBJ databases">
        <title>Draft genome sequence of Scytalidium lignicola DSM 105466, a ubiquitous saprotrophic fungus.</title>
        <authorList>
            <person name="Buettner E."/>
            <person name="Gebauer A.M."/>
            <person name="Hofrichter M."/>
            <person name="Liers C."/>
            <person name="Kellner H."/>
        </authorList>
    </citation>
    <scope>NUCLEOTIDE SEQUENCE [LARGE SCALE GENOMIC DNA]</scope>
    <source>
        <strain evidence="7 8">DSM 105466</strain>
    </source>
</reference>
<feature type="transmembrane region" description="Helical" evidence="6">
    <location>
        <begin position="381"/>
        <end position="402"/>
    </location>
</feature>
<feature type="transmembrane region" description="Helical" evidence="6">
    <location>
        <begin position="204"/>
        <end position="223"/>
    </location>
</feature>
<evidence type="ECO:0000256" key="6">
    <source>
        <dbReference type="SAM" id="Phobius"/>
    </source>
</evidence>
<evidence type="ECO:0000313" key="7">
    <source>
        <dbReference type="EMBL" id="RFU27599.1"/>
    </source>
</evidence>
<protein>
    <recommendedName>
        <fullName evidence="9">Major facilitator superfamily (MFS) profile domain-containing protein</fullName>
    </recommendedName>
</protein>
<dbReference type="OrthoDB" id="4139357at2759"/>
<feature type="transmembrane region" description="Helical" evidence="6">
    <location>
        <begin position="86"/>
        <end position="108"/>
    </location>
</feature>
<dbReference type="GO" id="GO:0022857">
    <property type="term" value="F:transmembrane transporter activity"/>
    <property type="evidence" value="ECO:0007669"/>
    <property type="project" value="InterPro"/>
</dbReference>
<comment type="caution">
    <text evidence="7">The sequence shown here is derived from an EMBL/GenBank/DDBJ whole genome shotgun (WGS) entry which is preliminary data.</text>
</comment>
<dbReference type="PANTHER" id="PTHR23501">
    <property type="entry name" value="MAJOR FACILITATOR SUPERFAMILY"/>
    <property type="match status" value="1"/>
</dbReference>
<dbReference type="Gene3D" id="1.20.1250.20">
    <property type="entry name" value="MFS general substrate transporter like domains"/>
    <property type="match status" value="2"/>
</dbReference>
<feature type="transmembrane region" description="Helical" evidence="6">
    <location>
        <begin position="408"/>
        <end position="429"/>
    </location>
</feature>
<evidence type="ECO:0000256" key="1">
    <source>
        <dbReference type="ARBA" id="ARBA00004141"/>
    </source>
</evidence>
<dbReference type="EMBL" id="NCSJ02000198">
    <property type="protein sequence ID" value="RFU27599.1"/>
    <property type="molecule type" value="Genomic_DNA"/>
</dbReference>
<evidence type="ECO:0000256" key="3">
    <source>
        <dbReference type="ARBA" id="ARBA00022692"/>
    </source>
</evidence>
<dbReference type="Proteomes" id="UP000258309">
    <property type="component" value="Unassembled WGS sequence"/>
</dbReference>
<proteinExistence type="predicted"/>
<feature type="transmembrane region" description="Helical" evidence="6">
    <location>
        <begin position="115"/>
        <end position="134"/>
    </location>
</feature>
<feature type="transmembrane region" description="Helical" evidence="6">
    <location>
        <begin position="140"/>
        <end position="161"/>
    </location>
</feature>
<feature type="transmembrane region" description="Helical" evidence="6">
    <location>
        <begin position="173"/>
        <end position="192"/>
    </location>
</feature>
<feature type="transmembrane region" description="Helical" evidence="6">
    <location>
        <begin position="314"/>
        <end position="335"/>
    </location>
</feature>
<keyword evidence="4 6" id="KW-1133">Transmembrane helix</keyword>
<dbReference type="InterPro" id="IPR036259">
    <property type="entry name" value="MFS_trans_sf"/>
</dbReference>
<dbReference type="Pfam" id="PF06609">
    <property type="entry name" value="TRI12"/>
    <property type="match status" value="1"/>
</dbReference>
<keyword evidence="3 6" id="KW-0812">Transmembrane</keyword>
<keyword evidence="8" id="KW-1185">Reference proteome</keyword>
<sequence length="520" mass="56423">MTTGTTDIPPSKTEDIVPSIHEVEAKDSEKQTCSLRLEEPSPVVTPKTWVVILTLSFGYGVCFWPVPVLSAIGNDLAESFGEPSKAAWFVPAWTLADTVCFMICGANTDLLGRRWFLVGGNIFCFIGHLCIATAKGSNAVIAGMVITGFGAGNCQMACFALPELLPNKWRHIGIVLADLSIFVAVTIAPITARYGWVQHTWQWNFYPAAIAQGLAFVALYLLYFPPAHPYNIDPRQLVKELDYLGIGLFTAGSVPLLAGLVYTTIYPSDNAHVIATLCVCFFFIILFALWETYGSARHPLTPTYMFVSSWGRDLTAPCIALAVINMTYFCSSIVWPTMINVFYTNNGADWRYASVLSIVQGLGITTGGTLLTIFGRRIRHWQWQLTGVTTIMIIFGALLALGKPSNKGVMIAFTFLCQAAYAWAAYLAMAVCQMGVDHRDLSHSGGISSVARQGGGTIATAVYTTILSNTVNKYIHRYVPAAVEAAGLPASQVKVLLGRLGTQELVNSYPPAVALAAQRA</sequence>
<dbReference type="SUPFAM" id="SSF103473">
    <property type="entry name" value="MFS general substrate transporter"/>
    <property type="match status" value="1"/>
</dbReference>
<dbReference type="PANTHER" id="PTHR23501:SF195">
    <property type="entry name" value="PEP5"/>
    <property type="match status" value="1"/>
</dbReference>
<evidence type="ECO:0000313" key="8">
    <source>
        <dbReference type="Proteomes" id="UP000258309"/>
    </source>
</evidence>
<dbReference type="GO" id="GO:0005886">
    <property type="term" value="C:plasma membrane"/>
    <property type="evidence" value="ECO:0007669"/>
    <property type="project" value="TreeGrafter"/>
</dbReference>
<organism evidence="7 8">
    <name type="scientific">Scytalidium lignicola</name>
    <name type="common">Hyphomycete</name>
    <dbReference type="NCBI Taxonomy" id="5539"/>
    <lineage>
        <taxon>Eukaryota</taxon>
        <taxon>Fungi</taxon>
        <taxon>Dikarya</taxon>
        <taxon>Ascomycota</taxon>
        <taxon>Pezizomycotina</taxon>
        <taxon>Leotiomycetes</taxon>
        <taxon>Leotiomycetes incertae sedis</taxon>
        <taxon>Scytalidium</taxon>
    </lineage>
</organism>
<feature type="transmembrane region" description="Helical" evidence="6">
    <location>
        <begin position="271"/>
        <end position="293"/>
    </location>
</feature>
<name>A0A3E2H2J0_SCYLI</name>
<evidence type="ECO:0000256" key="5">
    <source>
        <dbReference type="ARBA" id="ARBA00023136"/>
    </source>
</evidence>
<dbReference type="AlphaFoldDB" id="A0A3E2H2J0"/>
<feature type="transmembrane region" description="Helical" evidence="6">
    <location>
        <begin position="243"/>
        <end position="265"/>
    </location>
</feature>
<evidence type="ECO:0000256" key="2">
    <source>
        <dbReference type="ARBA" id="ARBA00022448"/>
    </source>
</evidence>